<accession>A0ABN7WR93</accession>
<organism evidence="1 2">
    <name type="scientific">Gigaspora margarita</name>
    <dbReference type="NCBI Taxonomy" id="4874"/>
    <lineage>
        <taxon>Eukaryota</taxon>
        <taxon>Fungi</taxon>
        <taxon>Fungi incertae sedis</taxon>
        <taxon>Mucoromycota</taxon>
        <taxon>Glomeromycotina</taxon>
        <taxon>Glomeromycetes</taxon>
        <taxon>Diversisporales</taxon>
        <taxon>Gigasporaceae</taxon>
        <taxon>Gigaspora</taxon>
    </lineage>
</organism>
<gene>
    <name evidence="1" type="ORF">GMARGA_LOCUS34165</name>
</gene>
<dbReference type="EMBL" id="CAJVQB010059071">
    <property type="protein sequence ID" value="CAG8838824.1"/>
    <property type="molecule type" value="Genomic_DNA"/>
</dbReference>
<comment type="caution">
    <text evidence="1">The sequence shown here is derived from an EMBL/GenBank/DDBJ whole genome shotgun (WGS) entry which is preliminary data.</text>
</comment>
<sequence>TEMLDETSENLREKKIQENIFLSSYWSKYSDNQDFHTNDYQNFFANDNQNFSANDDALNNIVNIENEIENNLYETTNTTNNIVDNKNETENDLYEATSTTNIVANDAENQIIEHHYCYRRRYE</sequence>
<evidence type="ECO:0000313" key="2">
    <source>
        <dbReference type="Proteomes" id="UP000789901"/>
    </source>
</evidence>
<name>A0ABN7WR93_GIGMA</name>
<reference evidence="1 2" key="1">
    <citation type="submission" date="2021-06" db="EMBL/GenBank/DDBJ databases">
        <authorList>
            <person name="Kallberg Y."/>
            <person name="Tangrot J."/>
            <person name="Rosling A."/>
        </authorList>
    </citation>
    <scope>NUCLEOTIDE SEQUENCE [LARGE SCALE GENOMIC DNA]</scope>
    <source>
        <strain evidence="1 2">120-4 pot B 10/14</strain>
    </source>
</reference>
<feature type="non-terminal residue" evidence="1">
    <location>
        <position position="1"/>
    </location>
</feature>
<protein>
    <submittedName>
        <fullName evidence="1">29984_t:CDS:1</fullName>
    </submittedName>
</protein>
<proteinExistence type="predicted"/>
<evidence type="ECO:0000313" key="1">
    <source>
        <dbReference type="EMBL" id="CAG8838824.1"/>
    </source>
</evidence>
<dbReference type="Proteomes" id="UP000789901">
    <property type="component" value="Unassembled WGS sequence"/>
</dbReference>
<keyword evidence="2" id="KW-1185">Reference proteome</keyword>